<dbReference type="InterPro" id="IPR011990">
    <property type="entry name" value="TPR-like_helical_dom_sf"/>
</dbReference>
<sequence length="428" mass="49545">MGFFNKIFSRPNRKPLVDKKILSNGARLNDAEVDILFIIKNGDVLYVNHEIENLFEVDRGGDRLFKGRVVNYKYLGETTKDEVQVFIGFDENDAYIMFTLQANLQDRFEFVGQSLMRFFSSNRINGVFSWEGYSVQYEYTYKLYNKNSTNFLINANQTFGYLISEDTFEQGEGDLLKEKFWHTKQTTHSEPEAQVYCYPKTNTEYSVSSSCIKSDNESANKIYEQGVEYLKIADFKMAFNNFKIASKYGHTSATFNLALMYKNGNGCDYSYEDSMQLFIKSQDEGHQGALRHIKELVKAKELSADLSNYPLVLNEASHLHDGTVLYFFYFFLINSLSEGDIVSWIRYELDCASIGNELAQQYVHEISPNSEFYRNGGEELTPNASLFSDIFDHVTIPLRKTEDFSDIIKLRCNLVKNLFNHIFNKHLD</sequence>
<evidence type="ECO:0000313" key="1">
    <source>
        <dbReference type="EMBL" id="QSM62355.1"/>
    </source>
</evidence>
<proteinExistence type="predicted"/>
<dbReference type="RefSeq" id="WP_042847114.1">
    <property type="nucleotide sequence ID" value="NZ_CP095444.1"/>
</dbReference>
<name>A0A899NDZ0_PROST</name>
<dbReference type="AlphaFoldDB" id="A0A899NDZ0"/>
<gene>
    <name evidence="1" type="ORF">EKPLLCFL_00120</name>
</gene>
<accession>A0A899NDZ0</accession>
<reference evidence="1" key="1">
    <citation type="submission" date="2020-07" db="EMBL/GenBank/DDBJ databases">
        <title>Persistence and transmission of plasmid-borne blaNDM genes carried by diverse species of Enterobacterium in a Chinese goose farm.</title>
        <authorList>
            <person name="Fang L.-X."/>
            <person name="Cen D.-J."/>
        </authorList>
    </citation>
    <scope>NUCLEOTIDE SEQUENCE</scope>
    <source>
        <strain evidence="1">M2</strain>
        <plasmid evidence="1">pM2-1</plasmid>
    </source>
</reference>
<evidence type="ECO:0008006" key="2">
    <source>
        <dbReference type="Google" id="ProtNLM"/>
    </source>
</evidence>
<protein>
    <recommendedName>
        <fullName evidence="2">Sel1 repeat</fullName>
    </recommendedName>
</protein>
<organism evidence="1">
    <name type="scientific">Providencia stuartii</name>
    <dbReference type="NCBI Taxonomy" id="588"/>
    <lineage>
        <taxon>Bacteria</taxon>
        <taxon>Pseudomonadati</taxon>
        <taxon>Pseudomonadota</taxon>
        <taxon>Gammaproteobacteria</taxon>
        <taxon>Enterobacterales</taxon>
        <taxon>Morganellaceae</taxon>
        <taxon>Providencia</taxon>
    </lineage>
</organism>
<dbReference type="Gene3D" id="1.25.40.10">
    <property type="entry name" value="Tetratricopeptide repeat domain"/>
    <property type="match status" value="1"/>
</dbReference>
<geneLocation type="plasmid" evidence="1">
    <name>pM2-1</name>
</geneLocation>
<keyword evidence="1" id="KW-0614">Plasmid</keyword>
<dbReference type="EMBL" id="MT813046">
    <property type="protein sequence ID" value="QSM62355.1"/>
    <property type="molecule type" value="Genomic_DNA"/>
</dbReference>
<dbReference type="SUPFAM" id="SSF81901">
    <property type="entry name" value="HCP-like"/>
    <property type="match status" value="1"/>
</dbReference>